<dbReference type="EMBL" id="JAZBJM010000003">
    <property type="protein sequence ID" value="MEM0518069.1"/>
    <property type="molecule type" value="Genomic_DNA"/>
</dbReference>
<evidence type="ECO:0000313" key="3">
    <source>
        <dbReference type="EMBL" id="MEM0572999.1"/>
    </source>
</evidence>
<dbReference type="InterPro" id="IPR013216">
    <property type="entry name" value="Methyltransf_11"/>
</dbReference>
<dbReference type="CDD" id="cd02440">
    <property type="entry name" value="AdoMet_MTases"/>
    <property type="match status" value="1"/>
</dbReference>
<evidence type="ECO:0000313" key="2">
    <source>
        <dbReference type="EMBL" id="MEM0518069.1"/>
    </source>
</evidence>
<dbReference type="Proteomes" id="UP001390963">
    <property type="component" value="Unassembled WGS sequence"/>
</dbReference>
<dbReference type="RefSeq" id="WP_342687100.1">
    <property type="nucleotide sequence ID" value="NZ_JAZBJM010000003.1"/>
</dbReference>
<sequence>MGHKTINTEQGHWILANMGKKVLRPGGKKLTSKLVGGMHVCPEDSFVEFAPGIGFTMAKILKEKPKNYTGIELNEEATAKLRKKLNGAKTATIINTSAAQTGLKDESADKVLGEAILTMQVDKRKSEIIREAFRILKKGGLYGIHELGLTPNELDVKFKETIQRKLAQTIRVNARPLTQKEWCQLLENEGFVIKAIYESPMHLLKPKRMIADEGIFRALKIGFNILSHPAAKKRILKMRKIFNKYENQMTSYAIIAQKP</sequence>
<evidence type="ECO:0000259" key="1">
    <source>
        <dbReference type="Pfam" id="PF08241"/>
    </source>
</evidence>
<feature type="domain" description="Methyltransferase type 11" evidence="1">
    <location>
        <begin position="48"/>
        <end position="142"/>
    </location>
</feature>
<dbReference type="Proteomes" id="UP001388259">
    <property type="component" value="Unassembled WGS sequence"/>
</dbReference>
<organism evidence="2 4">
    <name type="scientific">Aequorivita flava</name>
    <dbReference type="NCBI Taxonomy" id="3114371"/>
    <lineage>
        <taxon>Bacteria</taxon>
        <taxon>Pseudomonadati</taxon>
        <taxon>Bacteroidota</taxon>
        <taxon>Flavobacteriia</taxon>
        <taxon>Flavobacteriales</taxon>
        <taxon>Flavobacteriaceae</taxon>
        <taxon>Aequorivita</taxon>
    </lineage>
</organism>
<dbReference type="SUPFAM" id="SSF53335">
    <property type="entry name" value="S-adenosyl-L-methionine-dependent methyltransferases"/>
    <property type="match status" value="1"/>
</dbReference>
<accession>A0AB35YVG8</accession>
<evidence type="ECO:0000313" key="4">
    <source>
        <dbReference type="Proteomes" id="UP001388259"/>
    </source>
</evidence>
<keyword evidence="5" id="KW-1185">Reference proteome</keyword>
<comment type="caution">
    <text evidence="2">The sequence shown here is derived from an EMBL/GenBank/DDBJ whole genome shotgun (WGS) entry which is preliminary data.</text>
</comment>
<dbReference type="EMBL" id="JBANCF010000003">
    <property type="protein sequence ID" value="MEM0572999.1"/>
    <property type="molecule type" value="Genomic_DNA"/>
</dbReference>
<proteinExistence type="predicted"/>
<dbReference type="AlphaFoldDB" id="A0AB35YVG8"/>
<dbReference type="GO" id="GO:0008757">
    <property type="term" value="F:S-adenosylmethionine-dependent methyltransferase activity"/>
    <property type="evidence" value="ECO:0007669"/>
    <property type="project" value="InterPro"/>
</dbReference>
<keyword evidence="2" id="KW-0808">Transferase</keyword>
<evidence type="ECO:0000313" key="5">
    <source>
        <dbReference type="Proteomes" id="UP001390963"/>
    </source>
</evidence>
<dbReference type="InterPro" id="IPR029063">
    <property type="entry name" value="SAM-dependent_MTases_sf"/>
</dbReference>
<dbReference type="Gene3D" id="3.40.50.150">
    <property type="entry name" value="Vaccinia Virus protein VP39"/>
    <property type="match status" value="1"/>
</dbReference>
<dbReference type="GO" id="GO:0032259">
    <property type="term" value="P:methylation"/>
    <property type="evidence" value="ECO:0007669"/>
    <property type="project" value="UniProtKB-KW"/>
</dbReference>
<gene>
    <name evidence="3" type="ORF">VZD24_05690</name>
    <name evidence="2" type="ORF">VZD85_06880</name>
</gene>
<protein>
    <submittedName>
        <fullName evidence="2">Class I SAM-dependent methyltransferase</fullName>
    </submittedName>
</protein>
<name>A0AB35YVG8_9FLAO</name>
<dbReference type="Pfam" id="PF08241">
    <property type="entry name" value="Methyltransf_11"/>
    <property type="match status" value="1"/>
</dbReference>
<keyword evidence="2" id="KW-0489">Methyltransferase</keyword>
<reference evidence="2 5" key="1">
    <citation type="submission" date="2024-01" db="EMBL/GenBank/DDBJ databases">
        <title>Aequorivita flavus sp. nov., isolated from deep-sea sediment.</title>
        <authorList>
            <person name="Chen X."/>
        </authorList>
    </citation>
    <scope>NUCLEOTIDE SEQUENCE</scope>
    <source>
        <strain evidence="2">MCCC 1A16923</strain>
        <strain evidence="3 5">MCCC 1A16935</strain>
    </source>
</reference>